<dbReference type="Gene3D" id="3.40.50.1000">
    <property type="entry name" value="HAD superfamily/HAD-like"/>
    <property type="match status" value="1"/>
</dbReference>
<dbReference type="CDD" id="cd07517">
    <property type="entry name" value="HAD_HPP"/>
    <property type="match status" value="1"/>
</dbReference>
<gene>
    <name evidence="1" type="ORF">SporoS204_06855</name>
</gene>
<dbReference type="Proteomes" id="UP000192486">
    <property type="component" value="Chromosome"/>
</dbReference>
<dbReference type="InterPro" id="IPR036412">
    <property type="entry name" value="HAD-like_sf"/>
</dbReference>
<dbReference type="PROSITE" id="PS01229">
    <property type="entry name" value="COF_2"/>
    <property type="match status" value="1"/>
</dbReference>
<dbReference type="EMBL" id="CP015108">
    <property type="protein sequence ID" value="ARF13886.1"/>
    <property type="molecule type" value="Genomic_DNA"/>
</dbReference>
<keyword evidence="1" id="KW-0378">Hydrolase</keyword>
<reference evidence="1 2" key="1">
    <citation type="submission" date="2016-04" db="EMBL/GenBank/DDBJ databases">
        <title>Comparative Genomics and Epigenetics of Sporosarcina ureae.</title>
        <authorList>
            <person name="Oliver A.S."/>
            <person name="Cooper K.K."/>
        </authorList>
    </citation>
    <scope>NUCLEOTIDE SEQUENCE [LARGE SCALE GENOMIC DNA]</scope>
    <source>
        <strain evidence="1 2">S204</strain>
    </source>
</reference>
<dbReference type="InterPro" id="IPR023214">
    <property type="entry name" value="HAD_sf"/>
</dbReference>
<dbReference type="NCBIfam" id="TIGR01484">
    <property type="entry name" value="HAD-SF-IIB"/>
    <property type="match status" value="1"/>
</dbReference>
<dbReference type="SUPFAM" id="SSF56784">
    <property type="entry name" value="HAD-like"/>
    <property type="match status" value="1"/>
</dbReference>
<dbReference type="SFLD" id="SFLDG01140">
    <property type="entry name" value="C2.B:_Phosphomannomutase_and_P"/>
    <property type="match status" value="1"/>
</dbReference>
<evidence type="ECO:0000313" key="1">
    <source>
        <dbReference type="EMBL" id="ARF13886.1"/>
    </source>
</evidence>
<dbReference type="SFLD" id="SFLDS00003">
    <property type="entry name" value="Haloacid_Dehalogenase"/>
    <property type="match status" value="1"/>
</dbReference>
<dbReference type="PANTHER" id="PTHR10000:SF25">
    <property type="entry name" value="PHOSPHATASE YKRA-RELATED"/>
    <property type="match status" value="1"/>
</dbReference>
<dbReference type="Pfam" id="PF08282">
    <property type="entry name" value="Hydrolase_3"/>
    <property type="match status" value="1"/>
</dbReference>
<keyword evidence="2" id="KW-1185">Reference proteome</keyword>
<dbReference type="NCBIfam" id="TIGR00099">
    <property type="entry name" value="Cof-subfamily"/>
    <property type="match status" value="1"/>
</dbReference>
<dbReference type="SFLD" id="SFLDG01144">
    <property type="entry name" value="C2.B.4:_PGP_Like"/>
    <property type="match status" value="1"/>
</dbReference>
<sequence>MNQDQKIVFFDLDGTLMNHDKTILDSTKQSLAALREKGIYTVICTGRAPLMFKWLLEELSFDSYISMNGQHVVLDGEIIYSNPMKPEVIQQLTDYAHKQGHGLTYSTFESFVTNVKEHPLVQEGTARLKIPYPPVDSEVYSHSDVNQVQIYSTPKETEKYMELFKDYSFIRWDENSVDMLPEGASKAIGIQKMLEHMNIPIENSYAFGDGANDMQMIETVGIGVAMENAIPELKEVADFITASCSDDGIMKGLIKVGLLKEKDIPLLHDSIKQ</sequence>
<dbReference type="PANTHER" id="PTHR10000">
    <property type="entry name" value="PHOSPHOSERINE PHOSPHATASE"/>
    <property type="match status" value="1"/>
</dbReference>
<accession>A0ABM6JUC1</accession>
<protein>
    <submittedName>
        <fullName evidence="1">Hydrolase Cof</fullName>
    </submittedName>
</protein>
<dbReference type="Gene3D" id="3.30.1240.10">
    <property type="match status" value="1"/>
</dbReference>
<dbReference type="InterPro" id="IPR006379">
    <property type="entry name" value="HAD-SF_hydro_IIB"/>
</dbReference>
<organism evidence="1 2">
    <name type="scientific">Sporosarcina ureae</name>
    <dbReference type="NCBI Taxonomy" id="1571"/>
    <lineage>
        <taxon>Bacteria</taxon>
        <taxon>Bacillati</taxon>
        <taxon>Bacillota</taxon>
        <taxon>Bacilli</taxon>
        <taxon>Bacillales</taxon>
        <taxon>Caryophanaceae</taxon>
        <taxon>Sporosarcina</taxon>
    </lineage>
</organism>
<name>A0ABM6JUC1_SPOUR</name>
<proteinExistence type="predicted"/>
<dbReference type="RefSeq" id="WP_037561921.1">
    <property type="nucleotide sequence ID" value="NZ_CP015108.1"/>
</dbReference>
<dbReference type="InterPro" id="IPR000150">
    <property type="entry name" value="Cof"/>
</dbReference>
<evidence type="ECO:0000313" key="2">
    <source>
        <dbReference type="Proteomes" id="UP000192486"/>
    </source>
</evidence>
<dbReference type="GO" id="GO:0016787">
    <property type="term" value="F:hydrolase activity"/>
    <property type="evidence" value="ECO:0007669"/>
    <property type="project" value="UniProtKB-KW"/>
</dbReference>